<keyword evidence="1 5" id="KW-0479">Metal-binding</keyword>
<evidence type="ECO:0000256" key="3">
    <source>
        <dbReference type="ARBA" id="ARBA00023049"/>
    </source>
</evidence>
<keyword evidence="3 5" id="KW-0482">Metalloprotease</keyword>
<comment type="caution">
    <text evidence="8">The sequence shown here is derived from an EMBL/GenBank/DDBJ whole genome shotgun (WGS) entry which is preliminary data.</text>
</comment>
<feature type="domain" description="Peptidase M12A" evidence="7">
    <location>
        <begin position="592"/>
        <end position="798"/>
    </location>
</feature>
<evidence type="ECO:0000256" key="5">
    <source>
        <dbReference type="PROSITE-ProRule" id="PRU01211"/>
    </source>
</evidence>
<feature type="binding site" evidence="5">
    <location>
        <position position="699"/>
    </location>
    <ligand>
        <name>Zn(2+)</name>
        <dbReference type="ChEBI" id="CHEBI:29105"/>
        <note>catalytic</note>
    </ligand>
</feature>
<comment type="cofactor">
    <cofactor evidence="5 6">
        <name>Zn(2+)</name>
        <dbReference type="ChEBI" id="CHEBI:29105"/>
    </cofactor>
    <text evidence="5 6">Binds 1 zinc ion per subunit.</text>
</comment>
<comment type="caution">
    <text evidence="5">Lacks conserved residue(s) required for the propagation of feature annotation.</text>
</comment>
<evidence type="ECO:0000256" key="4">
    <source>
        <dbReference type="ARBA" id="ARBA00023157"/>
    </source>
</evidence>
<proteinExistence type="predicted"/>
<protein>
    <recommendedName>
        <fullName evidence="6">Metalloendopeptidase</fullName>
        <ecNumber evidence="6">3.4.24.-</ecNumber>
    </recommendedName>
</protein>
<feature type="binding site" evidence="5">
    <location>
        <position position="709"/>
    </location>
    <ligand>
        <name>Zn(2+)</name>
        <dbReference type="ChEBI" id="CHEBI:29105"/>
        <note>catalytic</note>
    </ligand>
</feature>
<feature type="active site" evidence="5">
    <location>
        <position position="700"/>
    </location>
</feature>
<feature type="binding site" evidence="5">
    <location>
        <position position="703"/>
    </location>
    <ligand>
        <name>Zn(2+)</name>
        <dbReference type="ChEBI" id="CHEBI:29105"/>
        <note>catalytic</note>
    </ligand>
</feature>
<evidence type="ECO:0000256" key="2">
    <source>
        <dbReference type="ARBA" id="ARBA00022833"/>
    </source>
</evidence>
<evidence type="ECO:0000313" key="8">
    <source>
        <dbReference type="EMBL" id="KAL3069938.1"/>
    </source>
</evidence>
<keyword evidence="9" id="KW-1185">Reference proteome</keyword>
<evidence type="ECO:0000256" key="1">
    <source>
        <dbReference type="ARBA" id="ARBA00022723"/>
    </source>
</evidence>
<keyword evidence="5 6" id="KW-0645">Protease</keyword>
<dbReference type="EMBL" id="JBICBT010001388">
    <property type="protein sequence ID" value="KAL3069938.1"/>
    <property type="molecule type" value="Genomic_DNA"/>
</dbReference>
<dbReference type="InterPro" id="IPR006026">
    <property type="entry name" value="Peptidase_Metallo"/>
</dbReference>
<keyword evidence="5 6" id="KW-0378">Hydrolase</keyword>
<dbReference type="GO" id="GO:0008270">
    <property type="term" value="F:zinc ion binding"/>
    <property type="evidence" value="ECO:0007669"/>
    <property type="project" value="UniProtKB-UniRule"/>
</dbReference>
<keyword evidence="4" id="KW-1015">Disulfide bond</keyword>
<sequence length="1213" mass="136639">MNSFSLLIVFLYLIINCSSPPIRPLSSEVGIWKRCNGKNGIIMMEKGCTKLLICYQSEMAKNRKIGKRIGVGKGNIGKLKFVECAEEIAEDQWHGLIIAKHQDGMISYESSHGFDDIFGTEQMKKTEKYLEINLTKNAEQLGNELQEALSSAAFFDDFMPFVLAFEFGATFCGENAGTTKLCKAKCLSQTLVAPKTKAPFVGTTKFHRTTPGAVPKTTFGIVPTTEQTFGFVPFARHVDHFDMNCTNIFFPTEVDQFLLNITITPYNVACKKYQRPLKMKDPEGPPSEKHRYFDACNKVPTEEKCENSEELIGCYKSSKKWLGNSPIAEMCQKHLEGISGGANANVAGFIVKICAHRNENDLVIESTFNISFSNKTCKRLRTFPISLEKITDIKHWMPTFLIEFGTDQRKSAIREKGDGKSICEGLKTSDGIGTILNDIEPQMVDGTLAKIIHFVPPSNDVKMLPFFQIERPKFSKLITIRTKLLPYQNNPNKFNSLDPCDKYGADCVPIRNLLLKIEELENCGKNESENNAAFKKPDWAPLPPAMPWKKPSETLICDGDLFCDKRRLHEQYNRLREICGLKPGEVESQRKKRQYNAQQKWTESPIKITFDEFALPKDGYQKWKDAIKIGAALIMEVTCVRFEFVDDFVDGENGIAIADDTAGGVCGRTSLGRQGGWQSINLALTLCGDFVNMSVVAGHELMHALGFEHEQSRSDARNYVILRENDGQSRIYPNTQNFGFPYDFGSVMHYPSGGDHEKGLYDRITLPRFYQQTIGQRERISFKDAAIINRIYCEDSCKGHEDKCQNGGYLNPNDCTKCHCPDGYGGEYCKELEETGKKARIQFKSLSNLFECTYYCSSAYVEVKYRADKRAQGAKLCCPRALTDLNANEYKNWIEAETPDMDIVISARLSPKWTVPSTVFELTYESGKENCNVKLINSNKCVNTDNLFAEKRNPGTIGFKCYEGVKHQFYECSCHGDKKCLAEEKWAVDAFLCPIIKLNGIQIQGSRQRVFTDPKDFRFNWTRIEVHCYKAEAGTVSFWGYSKPETNEIIRVDEVHCLSYKAAGVPERFKSLQVVEQPPVKKLSPSPLLANASSLIHVQNDNKFCLVRQSIILSIASTNQKFGPISSIVISWRICHAVVVPIYFGIVRPHPHKFSIIFPSKGEPMTISYGCDTAVRRVGPPPYADFLLVFIVGNSSRAGCWGFPTSKTNPTLV</sequence>
<dbReference type="PRINTS" id="PR00480">
    <property type="entry name" value="ASTACIN"/>
</dbReference>
<dbReference type="SMART" id="SM00235">
    <property type="entry name" value="ZnMc"/>
    <property type="match status" value="1"/>
</dbReference>
<keyword evidence="6" id="KW-0732">Signal</keyword>
<dbReference type="GO" id="GO:0006508">
    <property type="term" value="P:proteolysis"/>
    <property type="evidence" value="ECO:0007669"/>
    <property type="project" value="UniProtKB-KW"/>
</dbReference>
<accession>A0ABD2I1D5</accession>
<reference evidence="8 9" key="1">
    <citation type="submission" date="2024-10" db="EMBL/GenBank/DDBJ databases">
        <authorList>
            <person name="Kim D."/>
        </authorList>
    </citation>
    <scope>NUCLEOTIDE SEQUENCE [LARGE SCALE GENOMIC DNA]</scope>
    <source>
        <strain evidence="8">BH-2024</strain>
    </source>
</reference>
<evidence type="ECO:0000259" key="7">
    <source>
        <dbReference type="PROSITE" id="PS51864"/>
    </source>
</evidence>
<dbReference type="InterPro" id="IPR001506">
    <property type="entry name" value="Peptidase_M12A"/>
</dbReference>
<feature type="signal peptide" evidence="6">
    <location>
        <begin position="1"/>
        <end position="19"/>
    </location>
</feature>
<dbReference type="PANTHER" id="PTHR10127">
    <property type="entry name" value="DISCOIDIN, CUB, EGF, LAMININ , AND ZINC METALLOPROTEASE DOMAIN CONTAINING"/>
    <property type="match status" value="1"/>
</dbReference>
<feature type="chain" id="PRO_5044525162" description="Metalloendopeptidase" evidence="6">
    <location>
        <begin position="20"/>
        <end position="1213"/>
    </location>
</feature>
<evidence type="ECO:0000313" key="9">
    <source>
        <dbReference type="Proteomes" id="UP001620626"/>
    </source>
</evidence>
<dbReference type="Gene3D" id="3.40.390.10">
    <property type="entry name" value="Collagenase (Catalytic Domain)"/>
    <property type="match status" value="1"/>
</dbReference>
<dbReference type="PANTHER" id="PTHR10127:SF802">
    <property type="entry name" value="ZINC METALLOPROTEINASE NAS-10"/>
    <property type="match status" value="1"/>
</dbReference>
<dbReference type="InterPro" id="IPR024079">
    <property type="entry name" value="MetalloPept_cat_dom_sf"/>
</dbReference>
<dbReference type="PROSITE" id="PS00022">
    <property type="entry name" value="EGF_1"/>
    <property type="match status" value="1"/>
</dbReference>
<dbReference type="GO" id="GO:0004222">
    <property type="term" value="F:metalloendopeptidase activity"/>
    <property type="evidence" value="ECO:0007669"/>
    <property type="project" value="UniProtKB-UniRule"/>
</dbReference>
<dbReference type="InterPro" id="IPR000742">
    <property type="entry name" value="EGF"/>
</dbReference>
<dbReference type="AlphaFoldDB" id="A0ABD2I1D5"/>
<keyword evidence="2 5" id="KW-0862">Zinc</keyword>
<dbReference type="SUPFAM" id="SSF55486">
    <property type="entry name" value="Metalloproteases ('zincins'), catalytic domain"/>
    <property type="match status" value="1"/>
</dbReference>
<dbReference type="PROSITE" id="PS51864">
    <property type="entry name" value="ASTACIN"/>
    <property type="match status" value="1"/>
</dbReference>
<evidence type="ECO:0000256" key="6">
    <source>
        <dbReference type="RuleBase" id="RU361183"/>
    </source>
</evidence>
<dbReference type="Proteomes" id="UP001620626">
    <property type="component" value="Unassembled WGS sequence"/>
</dbReference>
<dbReference type="EC" id="3.4.24.-" evidence="6"/>
<organism evidence="8 9">
    <name type="scientific">Heterodera trifolii</name>
    <dbReference type="NCBI Taxonomy" id="157864"/>
    <lineage>
        <taxon>Eukaryota</taxon>
        <taxon>Metazoa</taxon>
        <taxon>Ecdysozoa</taxon>
        <taxon>Nematoda</taxon>
        <taxon>Chromadorea</taxon>
        <taxon>Rhabditida</taxon>
        <taxon>Tylenchina</taxon>
        <taxon>Tylenchomorpha</taxon>
        <taxon>Tylenchoidea</taxon>
        <taxon>Heteroderidae</taxon>
        <taxon>Heteroderinae</taxon>
        <taxon>Heterodera</taxon>
    </lineage>
</organism>
<gene>
    <name evidence="8" type="ORF">niasHT_031420</name>
</gene>
<name>A0ABD2I1D5_9BILA</name>
<dbReference type="Pfam" id="PF01400">
    <property type="entry name" value="Astacin"/>
    <property type="match status" value="1"/>
</dbReference>
<dbReference type="PROSITE" id="PS01186">
    <property type="entry name" value="EGF_2"/>
    <property type="match status" value="1"/>
</dbReference>